<evidence type="ECO:0000256" key="1">
    <source>
        <dbReference type="SAM" id="MobiDB-lite"/>
    </source>
</evidence>
<protein>
    <submittedName>
        <fullName evidence="2">Uncharacterized protein</fullName>
    </submittedName>
</protein>
<accession>A0A8X7MVH5</accession>
<name>A0A8X7MVH5_9BASI</name>
<dbReference type="EMBL" id="LWDE02000259">
    <property type="protein sequence ID" value="KAE8249867.1"/>
    <property type="molecule type" value="Genomic_DNA"/>
</dbReference>
<dbReference type="Proteomes" id="UP000077684">
    <property type="component" value="Unassembled WGS sequence"/>
</dbReference>
<reference evidence="2" key="2">
    <citation type="journal article" date="2019" name="IMA Fungus">
        <title>Genome sequencing and comparison of five Tilletia species to identify candidate genes for the detection of regulated species infecting wheat.</title>
        <authorList>
            <person name="Nguyen H.D.T."/>
            <person name="Sultana T."/>
            <person name="Kesanakurti P."/>
            <person name="Hambleton S."/>
        </authorList>
    </citation>
    <scope>NUCLEOTIDE SEQUENCE</scope>
    <source>
        <strain evidence="2">DAOMC 236426</strain>
    </source>
</reference>
<evidence type="ECO:0000313" key="3">
    <source>
        <dbReference type="Proteomes" id="UP000077684"/>
    </source>
</evidence>
<feature type="compositionally biased region" description="Basic and acidic residues" evidence="1">
    <location>
        <begin position="1"/>
        <end position="14"/>
    </location>
</feature>
<dbReference type="AlphaFoldDB" id="A0A8X7MVH5"/>
<gene>
    <name evidence="2" type="ORF">A4X06_0g3027</name>
</gene>
<sequence length="89" mass="9829">MSMSDDRDYRRRPADFTNLAPGSALGQSTYFSSHEKEAFEAWCIEVVAGRKLIQSEGFSEAAQDTEEGFSPNIVAYSEGGDARAQLPLY</sequence>
<comment type="caution">
    <text evidence="2">The sequence shown here is derived from an EMBL/GenBank/DDBJ whole genome shotgun (WGS) entry which is preliminary data.</text>
</comment>
<feature type="region of interest" description="Disordered" evidence="1">
    <location>
        <begin position="1"/>
        <end position="25"/>
    </location>
</feature>
<evidence type="ECO:0000313" key="2">
    <source>
        <dbReference type="EMBL" id="KAE8249867.1"/>
    </source>
</evidence>
<proteinExistence type="predicted"/>
<keyword evidence="3" id="KW-1185">Reference proteome</keyword>
<reference evidence="2" key="1">
    <citation type="submission" date="2016-04" db="EMBL/GenBank/DDBJ databases">
        <authorList>
            <person name="Nguyen H.D."/>
            <person name="Samba Siva P."/>
            <person name="Cullis J."/>
            <person name="Levesque C.A."/>
            <person name="Hambleton S."/>
        </authorList>
    </citation>
    <scope>NUCLEOTIDE SEQUENCE</scope>
    <source>
        <strain evidence="2">DAOMC 236426</strain>
    </source>
</reference>
<organism evidence="2 3">
    <name type="scientific">Tilletia controversa</name>
    <name type="common">dwarf bunt fungus</name>
    <dbReference type="NCBI Taxonomy" id="13291"/>
    <lineage>
        <taxon>Eukaryota</taxon>
        <taxon>Fungi</taxon>
        <taxon>Dikarya</taxon>
        <taxon>Basidiomycota</taxon>
        <taxon>Ustilaginomycotina</taxon>
        <taxon>Exobasidiomycetes</taxon>
        <taxon>Tilletiales</taxon>
        <taxon>Tilletiaceae</taxon>
        <taxon>Tilletia</taxon>
    </lineage>
</organism>